<proteinExistence type="predicted"/>
<keyword evidence="2" id="KW-1185">Reference proteome</keyword>
<evidence type="ECO:0000313" key="2">
    <source>
        <dbReference type="Proteomes" id="UP000008068"/>
    </source>
</evidence>
<gene>
    <name evidence="1" type="ORF">CAEBREN_20103</name>
</gene>
<dbReference type="EMBL" id="GL379935">
    <property type="protein sequence ID" value="EGT36439.1"/>
    <property type="molecule type" value="Genomic_DNA"/>
</dbReference>
<evidence type="ECO:0000313" key="1">
    <source>
        <dbReference type="EMBL" id="EGT36439.1"/>
    </source>
</evidence>
<reference evidence="2" key="1">
    <citation type="submission" date="2011-07" db="EMBL/GenBank/DDBJ databases">
        <authorList>
            <consortium name="Caenorhabditis brenneri Sequencing and Analysis Consortium"/>
            <person name="Wilson R.K."/>
        </authorList>
    </citation>
    <scope>NUCLEOTIDE SEQUENCE [LARGE SCALE GENOMIC DNA]</scope>
    <source>
        <strain evidence="2">PB2801</strain>
    </source>
</reference>
<sequence>MSYRVSITTGQ</sequence>
<organism evidence="2">
    <name type="scientific">Caenorhabditis brenneri</name>
    <name type="common">Nematode worm</name>
    <dbReference type="NCBI Taxonomy" id="135651"/>
    <lineage>
        <taxon>Eukaryota</taxon>
        <taxon>Metazoa</taxon>
        <taxon>Ecdysozoa</taxon>
        <taxon>Nematoda</taxon>
        <taxon>Chromadorea</taxon>
        <taxon>Rhabditida</taxon>
        <taxon>Rhabditina</taxon>
        <taxon>Rhabditomorpha</taxon>
        <taxon>Rhabditoidea</taxon>
        <taxon>Rhabditidae</taxon>
        <taxon>Peloderinae</taxon>
        <taxon>Caenorhabditis</taxon>
    </lineage>
</organism>
<accession>G0NS42</accession>
<protein>
    <submittedName>
        <fullName evidence="1">Uncharacterized protein</fullName>
    </submittedName>
</protein>
<name>G0NS42_CAEBE</name>
<dbReference type="InParanoid" id="G0NS42"/>
<dbReference type="Proteomes" id="UP000008068">
    <property type="component" value="Unassembled WGS sequence"/>
</dbReference>